<dbReference type="PANTHER" id="PTHR43129:SF1">
    <property type="entry name" value="FOSMIDOMYCIN RESISTANCE PROTEIN"/>
    <property type="match status" value="1"/>
</dbReference>
<feature type="transmembrane region" description="Helical" evidence="5">
    <location>
        <begin position="91"/>
        <end position="108"/>
    </location>
</feature>
<feature type="transmembrane region" description="Helical" evidence="5">
    <location>
        <begin position="288"/>
        <end position="311"/>
    </location>
</feature>
<dbReference type="Pfam" id="PF07690">
    <property type="entry name" value="MFS_1"/>
    <property type="match status" value="1"/>
</dbReference>
<name>A0ABQ5QM47_9ACTN</name>
<proteinExistence type="predicted"/>
<keyword evidence="3 5" id="KW-1133">Transmembrane helix</keyword>
<comment type="caution">
    <text evidence="7">The sequence shown here is derived from an EMBL/GenBank/DDBJ whole genome shotgun (WGS) entry which is preliminary data.</text>
</comment>
<feature type="transmembrane region" description="Helical" evidence="5">
    <location>
        <begin position="155"/>
        <end position="172"/>
    </location>
</feature>
<feature type="transmembrane region" description="Helical" evidence="5">
    <location>
        <begin position="35"/>
        <end position="61"/>
    </location>
</feature>
<evidence type="ECO:0000313" key="8">
    <source>
        <dbReference type="Proteomes" id="UP001144280"/>
    </source>
</evidence>
<gene>
    <name evidence="7" type="ORF">Pa4123_06020</name>
</gene>
<evidence type="ECO:0000256" key="2">
    <source>
        <dbReference type="ARBA" id="ARBA00022692"/>
    </source>
</evidence>
<dbReference type="InterPro" id="IPR020846">
    <property type="entry name" value="MFS_dom"/>
</dbReference>
<comment type="subcellular location">
    <subcellularLocation>
        <location evidence="1">Cell membrane</location>
        <topology evidence="1">Multi-pass membrane protein</topology>
    </subcellularLocation>
</comment>
<dbReference type="SUPFAM" id="SSF103473">
    <property type="entry name" value="MFS general substrate transporter"/>
    <property type="match status" value="1"/>
</dbReference>
<protein>
    <submittedName>
        <fullName evidence="7">Membrane efflux protein</fullName>
    </submittedName>
</protein>
<dbReference type="CDD" id="cd17478">
    <property type="entry name" value="MFS_FsR"/>
    <property type="match status" value="1"/>
</dbReference>
<feature type="transmembrane region" description="Helical" evidence="5">
    <location>
        <begin position="323"/>
        <end position="345"/>
    </location>
</feature>
<feature type="domain" description="Major facilitator superfamily (MFS) profile" evidence="6">
    <location>
        <begin position="199"/>
        <end position="383"/>
    </location>
</feature>
<dbReference type="Proteomes" id="UP001144280">
    <property type="component" value="Unassembled WGS sequence"/>
</dbReference>
<evidence type="ECO:0000256" key="1">
    <source>
        <dbReference type="ARBA" id="ARBA00004651"/>
    </source>
</evidence>
<feature type="transmembrane region" description="Helical" evidence="5">
    <location>
        <begin position="234"/>
        <end position="254"/>
    </location>
</feature>
<keyword evidence="2 5" id="KW-0812">Transmembrane</keyword>
<dbReference type="PROSITE" id="PS50850">
    <property type="entry name" value="MFS"/>
    <property type="match status" value="1"/>
</dbReference>
<dbReference type="Gene3D" id="1.20.1250.20">
    <property type="entry name" value="MFS general substrate transporter like domains"/>
    <property type="match status" value="2"/>
</dbReference>
<dbReference type="PANTHER" id="PTHR43129">
    <property type="entry name" value="FOSMIDOMYCIN RESISTANCE PROTEIN"/>
    <property type="match status" value="1"/>
</dbReference>
<keyword evidence="8" id="KW-1185">Reference proteome</keyword>
<dbReference type="InterPro" id="IPR011701">
    <property type="entry name" value="MFS"/>
</dbReference>
<dbReference type="InterPro" id="IPR036259">
    <property type="entry name" value="MFS_trans_sf"/>
</dbReference>
<reference evidence="7" key="1">
    <citation type="submission" date="2022-12" db="EMBL/GenBank/DDBJ databases">
        <title>New Phytohabitans aurantiacus sp. RD004123 nov., an actinomycete isolated from soil.</title>
        <authorList>
            <person name="Triningsih D.W."/>
            <person name="Harunari E."/>
            <person name="Igarashi Y."/>
        </authorList>
    </citation>
    <scope>NUCLEOTIDE SEQUENCE</scope>
    <source>
        <strain evidence="7">RD004123</strain>
    </source>
</reference>
<feature type="transmembrane region" description="Helical" evidence="5">
    <location>
        <begin position="200"/>
        <end position="228"/>
    </location>
</feature>
<evidence type="ECO:0000313" key="7">
    <source>
        <dbReference type="EMBL" id="GLH95330.1"/>
    </source>
</evidence>
<evidence type="ECO:0000256" key="3">
    <source>
        <dbReference type="ARBA" id="ARBA00022989"/>
    </source>
</evidence>
<accession>A0ABQ5QM47</accession>
<feature type="transmembrane region" description="Helical" evidence="5">
    <location>
        <begin position="68"/>
        <end position="85"/>
    </location>
</feature>
<feature type="transmembrane region" description="Helical" evidence="5">
    <location>
        <begin position="351"/>
        <end position="370"/>
    </location>
</feature>
<dbReference type="RefSeq" id="WP_281892322.1">
    <property type="nucleotide sequence ID" value="NZ_BSDI01000002.1"/>
</dbReference>
<feature type="transmembrane region" description="Helical" evidence="5">
    <location>
        <begin position="129"/>
        <end position="149"/>
    </location>
</feature>
<keyword evidence="4 5" id="KW-0472">Membrane</keyword>
<evidence type="ECO:0000256" key="4">
    <source>
        <dbReference type="ARBA" id="ARBA00023136"/>
    </source>
</evidence>
<organism evidence="7 8">
    <name type="scientific">Phytohabitans aurantiacus</name>
    <dbReference type="NCBI Taxonomy" id="3016789"/>
    <lineage>
        <taxon>Bacteria</taxon>
        <taxon>Bacillati</taxon>
        <taxon>Actinomycetota</taxon>
        <taxon>Actinomycetes</taxon>
        <taxon>Micromonosporales</taxon>
        <taxon>Micromonosporaceae</taxon>
    </lineage>
</organism>
<evidence type="ECO:0000259" key="6">
    <source>
        <dbReference type="PROSITE" id="PS50850"/>
    </source>
</evidence>
<sequence length="383" mass="38794">MTPRLGVLTSTHAVNDFYQGAVPAILPFLVVERGYGYAAASGVTLAATFLSSLAQPVFGVLADRRRRLWLIAAGMLVAGVGVGLVGLGGGYWLTCAAVALSGLGVAAYHPEAARAARDAAAGSARRMSWFTVGGTAGSAGAALVVAPVLGGTGLSGTPLLALPALALAVPLLPRLRRGVFRQATATPAATTTGRDAWRAFGWLTAVVVVRSITAYGLYSFLTLLLIARFGVSEVVATLALLTYTGTGVAGTLLGGRLADRLGRVTTVQIGLVLCVPGVLGLLMAPNLYVALAAAMVAGLGVFIPFSVDITLGQEYLPHRVGTASGVTLGLSVSAGGVTAPLLGLLADARGLTPAFLAIAAIPLLGLAASIRLPETRPRKEPVP</sequence>
<feature type="transmembrane region" description="Helical" evidence="5">
    <location>
        <begin position="261"/>
        <end position="282"/>
    </location>
</feature>
<evidence type="ECO:0000256" key="5">
    <source>
        <dbReference type="SAM" id="Phobius"/>
    </source>
</evidence>
<dbReference type="EMBL" id="BSDI01000002">
    <property type="protein sequence ID" value="GLH95330.1"/>
    <property type="molecule type" value="Genomic_DNA"/>
</dbReference>